<reference evidence="3 4" key="1">
    <citation type="journal article" date="2009" name="Stand. Genomic Sci.">
        <title>Complete genome sequence of Dyadobacter fermentans type strain (NS114).</title>
        <authorList>
            <person name="Lang E."/>
            <person name="Lapidus A."/>
            <person name="Chertkov O."/>
            <person name="Brettin T."/>
            <person name="Detter J.C."/>
            <person name="Han C."/>
            <person name="Copeland A."/>
            <person name="Glavina Del Rio T."/>
            <person name="Nolan M."/>
            <person name="Chen F."/>
            <person name="Lucas S."/>
            <person name="Tice H."/>
            <person name="Cheng J.F."/>
            <person name="Land M."/>
            <person name="Hauser L."/>
            <person name="Chang Y.J."/>
            <person name="Jeffries C.D."/>
            <person name="Kopitz M."/>
            <person name="Bruce D."/>
            <person name="Goodwin L."/>
            <person name="Pitluck S."/>
            <person name="Ovchinnikova G."/>
            <person name="Pati A."/>
            <person name="Ivanova N."/>
            <person name="Mavrommatis K."/>
            <person name="Chen A."/>
            <person name="Palaniappan K."/>
            <person name="Chain P."/>
            <person name="Bristow J."/>
            <person name="Eisen J.A."/>
            <person name="Markowitz V."/>
            <person name="Hugenholtz P."/>
            <person name="Goker M."/>
            <person name="Rohde M."/>
            <person name="Kyrpides N.C."/>
            <person name="Klenk H.P."/>
        </authorList>
    </citation>
    <scope>NUCLEOTIDE SEQUENCE [LARGE SCALE GENOMIC DNA]</scope>
    <source>
        <strain evidence="4">ATCC 700827 / DSM 18053 / CIP 107007 / KCTC 52180 / NS114</strain>
    </source>
</reference>
<organism evidence="3 4">
    <name type="scientific">Dyadobacter fermentans (strain ATCC 700827 / DSM 18053 / CIP 107007 / KCTC 52180 / NS114)</name>
    <dbReference type="NCBI Taxonomy" id="471854"/>
    <lineage>
        <taxon>Bacteria</taxon>
        <taxon>Pseudomonadati</taxon>
        <taxon>Bacteroidota</taxon>
        <taxon>Cytophagia</taxon>
        <taxon>Cytophagales</taxon>
        <taxon>Spirosomataceae</taxon>
        <taxon>Dyadobacter</taxon>
    </lineage>
</organism>
<dbReference type="HOGENOM" id="CLU_031530_0_0_10"/>
<feature type="domain" description="Endo-beta-1,6-galactanase-like" evidence="1">
    <location>
        <begin position="62"/>
        <end position="424"/>
    </location>
</feature>
<name>C6VRM9_DYAFD</name>
<dbReference type="Gene3D" id="2.60.40.1180">
    <property type="entry name" value="Golgi alpha-mannosidase II"/>
    <property type="match status" value="1"/>
</dbReference>
<dbReference type="InterPro" id="IPR013780">
    <property type="entry name" value="Glyco_hydro_b"/>
</dbReference>
<dbReference type="CAZy" id="GH30">
    <property type="family name" value="Glycoside Hydrolase Family 30"/>
</dbReference>
<dbReference type="InterPro" id="IPR039743">
    <property type="entry name" value="6GAL/EXGAL"/>
</dbReference>
<protein>
    <submittedName>
        <fullName evidence="3">Glycoside hydrolase family 30</fullName>
    </submittedName>
</protein>
<dbReference type="STRING" id="471854.Dfer_1486"/>
<dbReference type="SUPFAM" id="SSF51445">
    <property type="entry name" value="(Trans)glycosidases"/>
    <property type="match status" value="1"/>
</dbReference>
<dbReference type="InterPro" id="IPR039514">
    <property type="entry name" value="6GAL-like"/>
</dbReference>
<evidence type="ECO:0000313" key="3">
    <source>
        <dbReference type="EMBL" id="ACT92732.1"/>
    </source>
</evidence>
<evidence type="ECO:0000259" key="1">
    <source>
        <dbReference type="Pfam" id="PF14587"/>
    </source>
</evidence>
<dbReference type="PANTHER" id="PTHR42767:SF1">
    <property type="entry name" value="ENDO-BETA-1,6-GALACTANASE-LIKE DOMAIN-CONTAINING PROTEIN"/>
    <property type="match status" value="1"/>
</dbReference>
<dbReference type="Gene3D" id="3.20.20.80">
    <property type="entry name" value="Glycosidases"/>
    <property type="match status" value="1"/>
</dbReference>
<feature type="domain" description="Glycosyl hydrolase family 30 beta sandwich" evidence="2">
    <location>
        <begin position="453"/>
        <end position="540"/>
    </location>
</feature>
<keyword evidence="4" id="KW-1185">Reference proteome</keyword>
<dbReference type="Pfam" id="PF17189">
    <property type="entry name" value="Glyco_hydro_30C"/>
    <property type="match status" value="1"/>
</dbReference>
<dbReference type="InterPro" id="IPR017853">
    <property type="entry name" value="GH"/>
</dbReference>
<dbReference type="KEGG" id="dfe:Dfer_1486"/>
<dbReference type="Pfam" id="PF14587">
    <property type="entry name" value="Glyco_hydr_30_2"/>
    <property type="match status" value="1"/>
</dbReference>
<sequence>MQISAPGASVAGSSFFFHSLTDLFMQISQHLGTLFLGLLMTSSMSCQGAESATKPVDPVQETVTIRIDPSKTYQTIRHFGGSDAWACQFVGKWPLAKKNAIADLLFSKDTHSDGRPKGIGLSLWRFNAGGGTAEQGDASGIRDEWRRAESFFAADGGYDWNKQEGQMWFLQAAKERGVNEFLVFPNSPPVQFTTNGKGYATNGQPNLPAQQYDKFAGYLADVIDGVRRKTGITFQYVSPVNEPQWDWSDGGQEGTPYFNNQIAAITRSLSAALLKKNLATKINIAEAGQIDYLYSEHNRPGRASQVTAFFDKNSPDYVCNLPNVLPAISGHSYFTTSPYKAAAEKRRQLAAAVAKVPGLEYWQSEYCILGDNEGEIKGEGRDLGINAGLYMARVIHNDLVNAQAAAWHWWISVSPYDYKDGLVYIDKNKNDGSFQSSKMLWALGNFSRFVRPGAVRVDVSGGLGTDAMVVSSYLNTDKSLVTVIVNADNQDRDISLAISGGQPAGAVSVYETSAEHDLAPVRNAGADGRLAVKKQSIVTIIRQL</sequence>
<dbReference type="eggNOG" id="COG5520">
    <property type="taxonomic scope" value="Bacteria"/>
</dbReference>
<dbReference type="InterPro" id="IPR033452">
    <property type="entry name" value="GH30_C"/>
</dbReference>
<dbReference type="SUPFAM" id="SSF51011">
    <property type="entry name" value="Glycosyl hydrolase domain"/>
    <property type="match status" value="1"/>
</dbReference>
<gene>
    <name evidence="3" type="ordered locus">Dfer_1486</name>
</gene>
<dbReference type="AlphaFoldDB" id="C6VRM9"/>
<dbReference type="Proteomes" id="UP000002011">
    <property type="component" value="Chromosome"/>
</dbReference>
<dbReference type="RefSeq" id="WP_015810986.1">
    <property type="nucleotide sequence ID" value="NC_013037.1"/>
</dbReference>
<accession>C6VRM9</accession>
<evidence type="ECO:0000313" key="4">
    <source>
        <dbReference type="Proteomes" id="UP000002011"/>
    </source>
</evidence>
<proteinExistence type="predicted"/>
<dbReference type="GO" id="GO:0004553">
    <property type="term" value="F:hydrolase activity, hydrolyzing O-glycosyl compounds"/>
    <property type="evidence" value="ECO:0007669"/>
    <property type="project" value="InterPro"/>
</dbReference>
<evidence type="ECO:0000259" key="2">
    <source>
        <dbReference type="Pfam" id="PF17189"/>
    </source>
</evidence>
<dbReference type="PANTHER" id="PTHR42767">
    <property type="entry name" value="ENDO-BETA-1,6-GALACTANASE"/>
    <property type="match status" value="1"/>
</dbReference>
<keyword evidence="3" id="KW-0378">Hydrolase</keyword>
<dbReference type="EMBL" id="CP001619">
    <property type="protein sequence ID" value="ACT92732.1"/>
    <property type="molecule type" value="Genomic_DNA"/>
</dbReference>